<sequence length="177" mass="20388">MLDPPERLRKAIVAGNLAISKRLLARFPELWLNVDPAHQGWCNLHYASFHGHYLVCFHLVSQMSRVRLNESSLCDLDLVTFDGLTVLHMPLRHHHSQTLHFLLQEFLGARWLDRRGGPVHRTPLHYCCVFRFIDGVKLLLEYGADWRLPDANGDTCLHLCFAYGGLKCIEALLNYVM</sequence>
<dbReference type="PANTHER" id="PTHR24198:SF165">
    <property type="entry name" value="ANKYRIN REPEAT-CONTAINING PROTEIN-RELATED"/>
    <property type="match status" value="1"/>
</dbReference>
<evidence type="ECO:0000313" key="4">
    <source>
        <dbReference type="EMBL" id="OBA20454.1"/>
    </source>
</evidence>
<dbReference type="RefSeq" id="XP_018710976.1">
    <property type="nucleotide sequence ID" value="XM_018855110.1"/>
</dbReference>
<dbReference type="AlphaFoldDB" id="A0A1A0H8L0"/>
<dbReference type="SUPFAM" id="SSF48403">
    <property type="entry name" value="Ankyrin repeat"/>
    <property type="match status" value="1"/>
</dbReference>
<dbReference type="Gene3D" id="1.25.40.20">
    <property type="entry name" value="Ankyrin repeat-containing domain"/>
    <property type="match status" value="1"/>
</dbReference>
<evidence type="ECO:0000256" key="2">
    <source>
        <dbReference type="ARBA" id="ARBA00023043"/>
    </source>
</evidence>
<dbReference type="PANTHER" id="PTHR24198">
    <property type="entry name" value="ANKYRIN REPEAT AND PROTEIN KINASE DOMAIN-CONTAINING PROTEIN"/>
    <property type="match status" value="1"/>
</dbReference>
<dbReference type="GeneID" id="30028086"/>
<dbReference type="PROSITE" id="PS50088">
    <property type="entry name" value="ANK_REPEAT"/>
    <property type="match status" value="1"/>
</dbReference>
<name>A0A1A0H8L0_9ASCO</name>
<dbReference type="Proteomes" id="UP000092555">
    <property type="component" value="Unassembled WGS sequence"/>
</dbReference>
<evidence type="ECO:0000256" key="3">
    <source>
        <dbReference type="PROSITE-ProRule" id="PRU00023"/>
    </source>
</evidence>
<keyword evidence="1" id="KW-0677">Repeat</keyword>
<dbReference type="STRING" id="869754.A0A1A0H8L0"/>
<accession>A0A1A0H8L0</accession>
<keyword evidence="5" id="KW-1185">Reference proteome</keyword>
<proteinExistence type="predicted"/>
<evidence type="ECO:0000313" key="5">
    <source>
        <dbReference type="Proteomes" id="UP000092555"/>
    </source>
</evidence>
<protein>
    <submittedName>
        <fullName evidence="4">Ankyrin</fullName>
    </submittedName>
</protein>
<feature type="non-terminal residue" evidence="4">
    <location>
        <position position="177"/>
    </location>
</feature>
<dbReference type="SMART" id="SM00248">
    <property type="entry name" value="ANK"/>
    <property type="match status" value="4"/>
</dbReference>
<keyword evidence="2 3" id="KW-0040">ANK repeat</keyword>
<dbReference type="InterPro" id="IPR036770">
    <property type="entry name" value="Ankyrin_rpt-contain_sf"/>
</dbReference>
<evidence type="ECO:0000256" key="1">
    <source>
        <dbReference type="ARBA" id="ARBA00022737"/>
    </source>
</evidence>
<dbReference type="OrthoDB" id="823504at2759"/>
<organism evidence="4 5">
    <name type="scientific">Metschnikowia bicuspidata var. bicuspidata NRRL YB-4993</name>
    <dbReference type="NCBI Taxonomy" id="869754"/>
    <lineage>
        <taxon>Eukaryota</taxon>
        <taxon>Fungi</taxon>
        <taxon>Dikarya</taxon>
        <taxon>Ascomycota</taxon>
        <taxon>Saccharomycotina</taxon>
        <taxon>Pichiomycetes</taxon>
        <taxon>Metschnikowiaceae</taxon>
        <taxon>Metschnikowia</taxon>
    </lineage>
</organism>
<dbReference type="InterPro" id="IPR002110">
    <property type="entry name" value="Ankyrin_rpt"/>
</dbReference>
<gene>
    <name evidence="4" type="ORF">METBIDRAFT_21847</name>
</gene>
<comment type="caution">
    <text evidence="4">The sequence shown here is derived from an EMBL/GenBank/DDBJ whole genome shotgun (WGS) entry which is preliminary data.</text>
</comment>
<dbReference type="EMBL" id="LXTC01000004">
    <property type="protein sequence ID" value="OBA20454.1"/>
    <property type="molecule type" value="Genomic_DNA"/>
</dbReference>
<reference evidence="4 5" key="1">
    <citation type="submission" date="2016-05" db="EMBL/GenBank/DDBJ databases">
        <title>Comparative genomics of biotechnologically important yeasts.</title>
        <authorList>
            <consortium name="DOE Joint Genome Institute"/>
            <person name="Riley R."/>
            <person name="Haridas S."/>
            <person name="Wolfe K.H."/>
            <person name="Lopes M.R."/>
            <person name="Hittinger C.T."/>
            <person name="Goker M."/>
            <person name="Salamov A."/>
            <person name="Wisecaver J."/>
            <person name="Long T.M."/>
            <person name="Aerts A.L."/>
            <person name="Barry K."/>
            <person name="Choi C."/>
            <person name="Clum A."/>
            <person name="Coughlan A.Y."/>
            <person name="Deshpande S."/>
            <person name="Douglass A.P."/>
            <person name="Hanson S.J."/>
            <person name="Klenk H.-P."/>
            <person name="LaButti K."/>
            <person name="Lapidus A."/>
            <person name="Lindquist E."/>
            <person name="Lipzen A."/>
            <person name="Meier-kolthoff J.P."/>
            <person name="Ohm R.A."/>
            <person name="Otillar R.P."/>
            <person name="Pangilinan J."/>
            <person name="Peng Y."/>
            <person name="Rokas A."/>
            <person name="Rosa C.A."/>
            <person name="Scheuner C."/>
            <person name="Sibirny A.A."/>
            <person name="Slot J.C."/>
            <person name="Stielow J.B."/>
            <person name="Sun H."/>
            <person name="Kurtzman C.P."/>
            <person name="Blackwell M."/>
            <person name="Grigoriev I.V."/>
            <person name="Jeffries T.W."/>
        </authorList>
    </citation>
    <scope>NUCLEOTIDE SEQUENCE [LARGE SCALE GENOMIC DNA]</scope>
    <source>
        <strain evidence="4 5">NRRL YB-4993</strain>
    </source>
</reference>
<feature type="repeat" description="ANK" evidence="3">
    <location>
        <begin position="119"/>
        <end position="151"/>
    </location>
</feature>
<dbReference type="Pfam" id="PF12796">
    <property type="entry name" value="Ank_2"/>
    <property type="match status" value="1"/>
</dbReference>